<organism evidence="1 2">
    <name type="scientific">Mycolicibacter acidiphilus</name>
    <dbReference type="NCBI Taxonomy" id="2835306"/>
    <lineage>
        <taxon>Bacteria</taxon>
        <taxon>Bacillati</taxon>
        <taxon>Actinomycetota</taxon>
        <taxon>Actinomycetes</taxon>
        <taxon>Mycobacteriales</taxon>
        <taxon>Mycobacteriaceae</taxon>
        <taxon>Mycolicibacter</taxon>
    </lineage>
</organism>
<keyword evidence="2" id="KW-1185">Reference proteome</keyword>
<dbReference type="Proteomes" id="UP001519535">
    <property type="component" value="Unassembled WGS sequence"/>
</dbReference>
<comment type="caution">
    <text evidence="1">The sequence shown here is derived from an EMBL/GenBank/DDBJ whole genome shotgun (WGS) entry which is preliminary data.</text>
</comment>
<evidence type="ECO:0000313" key="1">
    <source>
        <dbReference type="EMBL" id="MBS9532327.1"/>
    </source>
</evidence>
<dbReference type="EMBL" id="JAHCLR010000003">
    <property type="protein sequence ID" value="MBS9532327.1"/>
    <property type="molecule type" value="Genomic_DNA"/>
</dbReference>
<proteinExistence type="predicted"/>
<gene>
    <name evidence="1" type="ORF">KIH27_01845</name>
</gene>
<evidence type="ECO:0000313" key="2">
    <source>
        <dbReference type="Proteomes" id="UP001519535"/>
    </source>
</evidence>
<accession>A0ABS5RDG6</accession>
<protein>
    <submittedName>
        <fullName evidence="1">Uncharacterized protein</fullName>
    </submittedName>
</protein>
<dbReference type="RefSeq" id="WP_214091215.1">
    <property type="nucleotide sequence ID" value="NZ_JAHCLR010000003.1"/>
</dbReference>
<name>A0ABS5RDG6_9MYCO</name>
<sequence>MALAPGYCIERTLGSGQRDRYVFTTFSDSEDDANRQLAARYPSRTTT</sequence>
<reference evidence="1 2" key="1">
    <citation type="submission" date="2021-05" db="EMBL/GenBank/DDBJ databases">
        <title>Mycobacterium acidophilum sp. nov., an extremely acid-tolerant member of the genus Mycobacterium.</title>
        <authorList>
            <person name="Xia J."/>
        </authorList>
    </citation>
    <scope>NUCLEOTIDE SEQUENCE [LARGE SCALE GENOMIC DNA]</scope>
    <source>
        <strain evidence="1 2">M1</strain>
    </source>
</reference>